<dbReference type="SMART" id="SM00382">
    <property type="entry name" value="AAA"/>
    <property type="match status" value="1"/>
</dbReference>
<evidence type="ECO:0000256" key="1">
    <source>
        <dbReference type="ARBA" id="ARBA00022448"/>
    </source>
</evidence>
<dbReference type="Gene3D" id="3.40.50.300">
    <property type="entry name" value="P-loop containing nucleotide triphosphate hydrolases"/>
    <property type="match status" value="1"/>
</dbReference>
<comment type="similarity">
    <text evidence="5">Belongs to the ABC transporter superfamily. Macrolide exporter (TC 3.A.1.122) family.</text>
</comment>
<dbReference type="InterPro" id="IPR003593">
    <property type="entry name" value="AAA+_ATPase"/>
</dbReference>
<dbReference type="EMBL" id="JADINE010000051">
    <property type="protein sequence ID" value="MBO8407641.1"/>
    <property type="molecule type" value="Genomic_DNA"/>
</dbReference>
<dbReference type="PROSITE" id="PS50893">
    <property type="entry name" value="ABC_TRANSPORTER_2"/>
    <property type="match status" value="1"/>
</dbReference>
<evidence type="ECO:0000313" key="7">
    <source>
        <dbReference type="EMBL" id="MBO8407641.1"/>
    </source>
</evidence>
<keyword evidence="3" id="KW-0547">Nucleotide-binding</keyword>
<dbReference type="GO" id="GO:0016887">
    <property type="term" value="F:ATP hydrolysis activity"/>
    <property type="evidence" value="ECO:0007669"/>
    <property type="project" value="InterPro"/>
</dbReference>
<dbReference type="SUPFAM" id="SSF52540">
    <property type="entry name" value="P-loop containing nucleoside triphosphate hydrolases"/>
    <property type="match status" value="1"/>
</dbReference>
<gene>
    <name evidence="7" type="ORF">IAC77_04260</name>
</gene>
<dbReference type="GO" id="GO:0098796">
    <property type="term" value="C:membrane protein complex"/>
    <property type="evidence" value="ECO:0007669"/>
    <property type="project" value="UniProtKB-ARBA"/>
</dbReference>
<dbReference type="GO" id="GO:0089705">
    <property type="term" value="P:protein localization to outer membrane"/>
    <property type="evidence" value="ECO:0007669"/>
    <property type="project" value="TreeGrafter"/>
</dbReference>
<keyword evidence="2" id="KW-0997">Cell inner membrane</keyword>
<keyword evidence="4 7" id="KW-0067">ATP-binding</keyword>
<reference evidence="7" key="1">
    <citation type="submission" date="2020-10" db="EMBL/GenBank/DDBJ databases">
        <authorList>
            <person name="Gilroy R."/>
        </authorList>
    </citation>
    <scope>NUCLEOTIDE SEQUENCE</scope>
    <source>
        <strain evidence="7">B1-16210</strain>
    </source>
</reference>
<comment type="caution">
    <text evidence="7">The sequence shown here is derived from an EMBL/GenBank/DDBJ whole genome shotgun (WGS) entry which is preliminary data.</text>
</comment>
<dbReference type="PANTHER" id="PTHR24220">
    <property type="entry name" value="IMPORT ATP-BINDING PROTEIN"/>
    <property type="match status" value="1"/>
</dbReference>
<dbReference type="GO" id="GO:0044874">
    <property type="term" value="P:lipoprotein localization to outer membrane"/>
    <property type="evidence" value="ECO:0007669"/>
    <property type="project" value="TreeGrafter"/>
</dbReference>
<keyword evidence="1" id="KW-0813">Transport</keyword>
<dbReference type="InterPro" id="IPR015854">
    <property type="entry name" value="ABC_transpr_LolD-like"/>
</dbReference>
<dbReference type="InterPro" id="IPR027417">
    <property type="entry name" value="P-loop_NTPase"/>
</dbReference>
<name>A0A940ICG4_9PROT</name>
<proteinExistence type="inferred from homology"/>
<evidence type="ECO:0000256" key="2">
    <source>
        <dbReference type="ARBA" id="ARBA00022519"/>
    </source>
</evidence>
<reference evidence="7" key="2">
    <citation type="journal article" date="2021" name="PeerJ">
        <title>Extensive microbial diversity within the chicken gut microbiome revealed by metagenomics and culture.</title>
        <authorList>
            <person name="Gilroy R."/>
            <person name="Ravi A."/>
            <person name="Getino M."/>
            <person name="Pursley I."/>
            <person name="Horton D.L."/>
            <person name="Alikhan N.F."/>
            <person name="Baker D."/>
            <person name="Gharbi K."/>
            <person name="Hall N."/>
            <person name="Watson M."/>
            <person name="Adriaenssens E.M."/>
            <person name="Foster-Nyarko E."/>
            <person name="Jarju S."/>
            <person name="Secka A."/>
            <person name="Antonio M."/>
            <person name="Oren A."/>
            <person name="Chaudhuri R.R."/>
            <person name="La Ragione R."/>
            <person name="Hildebrand F."/>
            <person name="Pallen M.J."/>
        </authorList>
    </citation>
    <scope>NUCLEOTIDE SEQUENCE</scope>
    <source>
        <strain evidence="7">B1-16210</strain>
    </source>
</reference>
<protein>
    <submittedName>
        <fullName evidence="7">ABC transporter ATP-binding protein</fullName>
    </submittedName>
</protein>
<evidence type="ECO:0000259" key="6">
    <source>
        <dbReference type="PROSITE" id="PS50893"/>
    </source>
</evidence>
<organism evidence="7 8">
    <name type="scientific">Candidatus Enterousia excrementavium</name>
    <dbReference type="NCBI Taxonomy" id="2840789"/>
    <lineage>
        <taxon>Bacteria</taxon>
        <taxon>Pseudomonadati</taxon>
        <taxon>Pseudomonadota</taxon>
        <taxon>Alphaproteobacteria</taxon>
        <taxon>Candidatus Enterousia</taxon>
    </lineage>
</organism>
<dbReference type="FunFam" id="3.40.50.300:FF:000032">
    <property type="entry name" value="Export ABC transporter ATP-binding protein"/>
    <property type="match status" value="1"/>
</dbReference>
<dbReference type="PANTHER" id="PTHR24220:SF689">
    <property type="entry name" value="LIPOPROTEIN-RELEASING SYSTEM ATP-BINDING PROTEIN LOLD"/>
    <property type="match status" value="1"/>
</dbReference>
<dbReference type="GO" id="GO:0005886">
    <property type="term" value="C:plasma membrane"/>
    <property type="evidence" value="ECO:0007669"/>
    <property type="project" value="TreeGrafter"/>
</dbReference>
<feature type="domain" description="ABC transporter" evidence="6">
    <location>
        <begin position="18"/>
        <end position="236"/>
    </location>
</feature>
<evidence type="ECO:0000256" key="3">
    <source>
        <dbReference type="ARBA" id="ARBA00022741"/>
    </source>
</evidence>
<dbReference type="AlphaFoldDB" id="A0A940ICG4"/>
<sequence length="236" mass="25553">MAGILNALSKISNDNVVLSVRDIQKTFIEGGQPLHILRGGGFDLHRGEIVALVGPSGSGKSTLLQCVGLLDKPTAGSILLAGTPVHKMDDEMRTVARRRKIGFVYQRHNLLADFTAVENVMLPMLANGMDERMATTRAMKLLRAANVAHRASHFPGEMSGGEQQRTAVARALANDPEILLADEPTGSLDPAHATSVFDLLLDLVRKKKMAMLFVTHDMNLAARADRKITINNGIVE</sequence>
<evidence type="ECO:0000313" key="8">
    <source>
        <dbReference type="Proteomes" id="UP000721442"/>
    </source>
</evidence>
<keyword evidence="2" id="KW-1003">Cell membrane</keyword>
<dbReference type="GO" id="GO:0005524">
    <property type="term" value="F:ATP binding"/>
    <property type="evidence" value="ECO:0007669"/>
    <property type="project" value="UniProtKB-KW"/>
</dbReference>
<evidence type="ECO:0000256" key="5">
    <source>
        <dbReference type="ARBA" id="ARBA00038388"/>
    </source>
</evidence>
<keyword evidence="2" id="KW-0472">Membrane</keyword>
<accession>A0A940ICG4</accession>
<evidence type="ECO:0000256" key="4">
    <source>
        <dbReference type="ARBA" id="ARBA00022840"/>
    </source>
</evidence>
<dbReference type="CDD" id="cd03255">
    <property type="entry name" value="ABC_MJ0796_LolCDE_FtsE"/>
    <property type="match status" value="1"/>
</dbReference>
<dbReference type="InterPro" id="IPR017911">
    <property type="entry name" value="MacB-like_ATP-bd"/>
</dbReference>
<dbReference type="GO" id="GO:0022857">
    <property type="term" value="F:transmembrane transporter activity"/>
    <property type="evidence" value="ECO:0007669"/>
    <property type="project" value="TreeGrafter"/>
</dbReference>
<dbReference type="Proteomes" id="UP000721442">
    <property type="component" value="Unassembled WGS sequence"/>
</dbReference>
<dbReference type="Pfam" id="PF00005">
    <property type="entry name" value="ABC_tran"/>
    <property type="match status" value="1"/>
</dbReference>
<dbReference type="InterPro" id="IPR003439">
    <property type="entry name" value="ABC_transporter-like_ATP-bd"/>
</dbReference>